<feature type="binding site" evidence="7">
    <location>
        <position position="168"/>
    </location>
    <ligand>
        <name>substrate</name>
    </ligand>
</feature>
<dbReference type="GO" id="GO:0005737">
    <property type="term" value="C:cytoplasm"/>
    <property type="evidence" value="ECO:0007669"/>
    <property type="project" value="UniProtKB-SubCell"/>
</dbReference>
<dbReference type="EMBL" id="RWJF01000001">
    <property type="protein sequence ID" value="RST29797.1"/>
    <property type="molecule type" value="Genomic_DNA"/>
</dbReference>
<dbReference type="GO" id="GO:0002949">
    <property type="term" value="P:tRNA threonylcarbamoyladenosine modification"/>
    <property type="evidence" value="ECO:0007669"/>
    <property type="project" value="UniProtKB-UniRule"/>
</dbReference>
<dbReference type="OrthoDB" id="9806197at2"/>
<dbReference type="HAMAP" id="MF_01445">
    <property type="entry name" value="TsaD"/>
    <property type="match status" value="1"/>
</dbReference>
<dbReference type="NCBIfam" id="TIGR03723">
    <property type="entry name" value="T6A_TsaD_YgjD"/>
    <property type="match status" value="1"/>
</dbReference>
<dbReference type="InterPro" id="IPR000905">
    <property type="entry name" value="Gcp-like_dom"/>
</dbReference>
<evidence type="ECO:0000259" key="8">
    <source>
        <dbReference type="Pfam" id="PF00814"/>
    </source>
</evidence>
<keyword evidence="3 7" id="KW-0479">Metal-binding</keyword>
<feature type="binding site" evidence="7">
    <location>
        <position position="298"/>
    </location>
    <ligand>
        <name>Fe cation</name>
        <dbReference type="ChEBI" id="CHEBI:24875"/>
    </ligand>
</feature>
<keyword evidence="4 7" id="KW-0408">Iron</keyword>
<comment type="similarity">
    <text evidence="7">Belongs to the KAE1 / TsaD family.</text>
</comment>
<evidence type="ECO:0000256" key="3">
    <source>
        <dbReference type="ARBA" id="ARBA00022723"/>
    </source>
</evidence>
<evidence type="ECO:0000256" key="1">
    <source>
        <dbReference type="ARBA" id="ARBA00022679"/>
    </source>
</evidence>
<feature type="binding site" evidence="7">
    <location>
        <position position="270"/>
    </location>
    <ligand>
        <name>substrate</name>
    </ligand>
</feature>
<sequence>MTLVLGLESSCDDSAVALVTGDRQILAQAVVGQNSAHQPFGGVVPEIAARAHVAVLPGLIRQVLDEARVRIAAVDAVAATAGPGLIGGVMVALLAGKGLALSAGKPLVAVNHLEGHALSPRLADPGLEFPYLLLLASGGHCQLLEVRGVDDYRRLATTIDDAAGEAFDKAAKLLGLPYPGGPAIEALAREGDPAAVPLPRPLLGSREPHFSFAGLKSAVQRAVASGAHRPADIASSFQQAVIDCLVDRTARALAASDAPTLVVAGGVAANQAIRGALAGLAEREGRAFSVPPGWLCTDNAAMIAWAGAERLAAGRTDPLDTPPRARWPLDPVAETVRGAGVKA</sequence>
<comment type="cofactor">
    <cofactor evidence="7">
        <name>Fe(2+)</name>
        <dbReference type="ChEBI" id="CHEBI:29033"/>
    </cofactor>
    <text evidence="7">Binds 1 Fe(2+) ion per subunit.</text>
</comment>
<gene>
    <name evidence="7 9" type="primary">tsaD</name>
    <name evidence="9" type="ORF">HMF7854_02375</name>
</gene>
<dbReference type="NCBIfam" id="TIGR00329">
    <property type="entry name" value="gcp_kae1"/>
    <property type="match status" value="1"/>
</dbReference>
<feature type="binding site" evidence="7">
    <location>
        <position position="181"/>
    </location>
    <ligand>
        <name>substrate</name>
    </ligand>
</feature>
<dbReference type="FunFam" id="3.30.420.40:FF:000012">
    <property type="entry name" value="tRNA N6-adenosine threonylcarbamoyltransferase"/>
    <property type="match status" value="1"/>
</dbReference>
<dbReference type="RefSeq" id="WP_126717636.1">
    <property type="nucleotide sequence ID" value="NZ_RWJF01000001.1"/>
</dbReference>
<keyword evidence="5 7" id="KW-0012">Acyltransferase</keyword>
<dbReference type="CDD" id="cd24133">
    <property type="entry name" value="ASKHA_NBD_TsaD_bac"/>
    <property type="match status" value="1"/>
</dbReference>
<dbReference type="PANTHER" id="PTHR11735:SF6">
    <property type="entry name" value="TRNA N6-ADENOSINE THREONYLCARBAMOYLTRANSFERASE, MITOCHONDRIAL"/>
    <property type="match status" value="1"/>
</dbReference>
<keyword evidence="1 7" id="KW-0808">Transferase</keyword>
<reference evidence="9 10" key="1">
    <citation type="submission" date="2018-12" db="EMBL/GenBank/DDBJ databases">
        <title>Sphingomonas sp. HMF7854 Genome sequencing and assembly.</title>
        <authorList>
            <person name="Cha I."/>
            <person name="Kang H."/>
            <person name="Kim H."/>
            <person name="Kang J."/>
            <person name="Joh K."/>
        </authorList>
    </citation>
    <scope>NUCLEOTIDE SEQUENCE [LARGE SCALE GENOMIC DNA]</scope>
    <source>
        <strain evidence="9 10">HMF7854</strain>
    </source>
</reference>
<evidence type="ECO:0000256" key="4">
    <source>
        <dbReference type="ARBA" id="ARBA00023004"/>
    </source>
</evidence>
<feature type="domain" description="Gcp-like" evidence="8">
    <location>
        <begin position="24"/>
        <end position="305"/>
    </location>
</feature>
<evidence type="ECO:0000256" key="2">
    <source>
        <dbReference type="ARBA" id="ARBA00022694"/>
    </source>
</evidence>
<dbReference type="GO" id="GO:0061711">
    <property type="term" value="F:tRNA N(6)-L-threonylcarbamoyladenine synthase activity"/>
    <property type="evidence" value="ECO:0007669"/>
    <property type="project" value="UniProtKB-EC"/>
</dbReference>
<keyword evidence="2 7" id="KW-0819">tRNA processing</keyword>
<feature type="binding site" evidence="7">
    <location>
        <begin position="135"/>
        <end position="139"/>
    </location>
    <ligand>
        <name>substrate</name>
    </ligand>
</feature>
<accession>A0A429V7E3</accession>
<dbReference type="EC" id="2.3.1.234" evidence="7"/>
<dbReference type="Pfam" id="PF00814">
    <property type="entry name" value="TsaD"/>
    <property type="match status" value="1"/>
</dbReference>
<comment type="catalytic activity">
    <reaction evidence="6 7">
        <text>L-threonylcarbamoyladenylate + adenosine(37) in tRNA = N(6)-L-threonylcarbamoyladenosine(37) in tRNA + AMP + H(+)</text>
        <dbReference type="Rhea" id="RHEA:37059"/>
        <dbReference type="Rhea" id="RHEA-COMP:10162"/>
        <dbReference type="Rhea" id="RHEA-COMP:10163"/>
        <dbReference type="ChEBI" id="CHEBI:15378"/>
        <dbReference type="ChEBI" id="CHEBI:73682"/>
        <dbReference type="ChEBI" id="CHEBI:74411"/>
        <dbReference type="ChEBI" id="CHEBI:74418"/>
        <dbReference type="ChEBI" id="CHEBI:456215"/>
        <dbReference type="EC" id="2.3.1.234"/>
    </reaction>
</comment>
<comment type="function">
    <text evidence="7">Required for the formation of a threonylcarbamoyl group on adenosine at position 37 (t(6)A37) in tRNAs that read codons beginning with adenine. Is involved in the transfer of the threonylcarbamoyl moiety of threonylcarbamoyl-AMP (TC-AMP) to the N6 group of A37, together with TsaE and TsaB. TsaD likely plays a direct catalytic role in this reaction.</text>
</comment>
<feature type="binding site" evidence="7">
    <location>
        <position position="116"/>
    </location>
    <ligand>
        <name>Fe cation</name>
        <dbReference type="ChEBI" id="CHEBI:24875"/>
    </ligand>
</feature>
<dbReference type="PRINTS" id="PR00789">
    <property type="entry name" value="OSIALOPTASE"/>
</dbReference>
<feature type="binding site" evidence="7">
    <location>
        <position position="112"/>
    </location>
    <ligand>
        <name>Fe cation</name>
        <dbReference type="ChEBI" id="CHEBI:24875"/>
    </ligand>
</feature>
<keyword evidence="7" id="KW-0963">Cytoplasm</keyword>
<protein>
    <recommendedName>
        <fullName evidence="7">tRNA N6-adenosine threonylcarbamoyltransferase</fullName>
        <ecNumber evidence="7">2.3.1.234</ecNumber>
    </recommendedName>
    <alternativeName>
        <fullName evidence="7">N6-L-threonylcarbamoyladenine synthase</fullName>
        <shortName evidence="7">t(6)A synthase</shortName>
    </alternativeName>
    <alternativeName>
        <fullName evidence="7">t(6)A37 threonylcarbamoyladenosine biosynthesis protein TsaD</fullName>
    </alternativeName>
    <alternativeName>
        <fullName evidence="7">tRNA threonylcarbamoyladenosine biosynthesis protein TsaD</fullName>
    </alternativeName>
</protein>
<dbReference type="SUPFAM" id="SSF53067">
    <property type="entry name" value="Actin-like ATPase domain"/>
    <property type="match status" value="2"/>
</dbReference>
<dbReference type="AlphaFoldDB" id="A0A429V7E3"/>
<keyword evidence="10" id="KW-1185">Reference proteome</keyword>
<comment type="caution">
    <text evidence="9">The sequence shown here is derived from an EMBL/GenBank/DDBJ whole genome shotgun (WGS) entry which is preliminary data.</text>
</comment>
<dbReference type="Proteomes" id="UP000274661">
    <property type="component" value="Unassembled WGS sequence"/>
</dbReference>
<dbReference type="GO" id="GO:0005506">
    <property type="term" value="F:iron ion binding"/>
    <property type="evidence" value="ECO:0007669"/>
    <property type="project" value="UniProtKB-UniRule"/>
</dbReference>
<comment type="subcellular location">
    <subcellularLocation>
        <location evidence="7">Cytoplasm</location>
    </subcellularLocation>
</comment>
<evidence type="ECO:0000256" key="7">
    <source>
        <dbReference type="HAMAP-Rule" id="MF_01445"/>
    </source>
</evidence>
<dbReference type="InterPro" id="IPR017861">
    <property type="entry name" value="KAE1/TsaD"/>
</dbReference>
<name>A0A429V7E3_9SPHN</name>
<evidence type="ECO:0000313" key="10">
    <source>
        <dbReference type="Proteomes" id="UP000274661"/>
    </source>
</evidence>
<evidence type="ECO:0000256" key="6">
    <source>
        <dbReference type="ARBA" id="ARBA00048117"/>
    </source>
</evidence>
<dbReference type="Gene3D" id="3.30.420.40">
    <property type="match status" value="2"/>
</dbReference>
<dbReference type="InterPro" id="IPR043129">
    <property type="entry name" value="ATPase_NBD"/>
</dbReference>
<evidence type="ECO:0000313" key="9">
    <source>
        <dbReference type="EMBL" id="RST29797.1"/>
    </source>
</evidence>
<feature type="binding site" evidence="7">
    <location>
        <position position="185"/>
    </location>
    <ligand>
        <name>substrate</name>
    </ligand>
</feature>
<evidence type="ECO:0000256" key="5">
    <source>
        <dbReference type="ARBA" id="ARBA00023315"/>
    </source>
</evidence>
<proteinExistence type="inferred from homology"/>
<organism evidence="9 10">
    <name type="scientific">Sphingomonas ginkgonis</name>
    <dbReference type="NCBI Taxonomy" id="2315330"/>
    <lineage>
        <taxon>Bacteria</taxon>
        <taxon>Pseudomonadati</taxon>
        <taxon>Pseudomonadota</taxon>
        <taxon>Alphaproteobacteria</taxon>
        <taxon>Sphingomonadales</taxon>
        <taxon>Sphingomonadaceae</taxon>
        <taxon>Sphingomonas</taxon>
    </lineage>
</organism>
<dbReference type="PANTHER" id="PTHR11735">
    <property type="entry name" value="TRNA N6-ADENOSINE THREONYLCARBAMOYLTRANSFERASE"/>
    <property type="match status" value="1"/>
</dbReference>
<dbReference type="InterPro" id="IPR022450">
    <property type="entry name" value="TsaD"/>
</dbReference>